<name>A0ABW9DUN7_9BURK</name>
<dbReference type="InterPro" id="IPR058998">
    <property type="entry name" value="YycE-like_N"/>
</dbReference>
<dbReference type="CDD" id="cd06587">
    <property type="entry name" value="VOC"/>
    <property type="match status" value="1"/>
</dbReference>
<organism evidence="2 3">
    <name type="scientific">Paraburkholderia metrosideri</name>
    <dbReference type="NCBI Taxonomy" id="580937"/>
    <lineage>
        <taxon>Bacteria</taxon>
        <taxon>Pseudomonadati</taxon>
        <taxon>Pseudomonadota</taxon>
        <taxon>Betaproteobacteria</taxon>
        <taxon>Burkholderiales</taxon>
        <taxon>Burkholderiaceae</taxon>
        <taxon>Paraburkholderia</taxon>
    </lineage>
</organism>
<dbReference type="SUPFAM" id="SSF54593">
    <property type="entry name" value="Glyoxalase/Bleomycin resistance protein/Dihydroxybiphenyl dioxygenase"/>
    <property type="match status" value="1"/>
</dbReference>
<dbReference type="RefSeq" id="WP_408336604.1">
    <property type="nucleotide sequence ID" value="NZ_JAQQCF010000010.1"/>
</dbReference>
<feature type="domain" description="VOC" evidence="1">
    <location>
        <begin position="4"/>
        <end position="126"/>
    </location>
</feature>
<dbReference type="PROSITE" id="PS51819">
    <property type="entry name" value="VOC"/>
    <property type="match status" value="1"/>
</dbReference>
<comment type="caution">
    <text evidence="2">The sequence shown here is derived from an EMBL/GenBank/DDBJ whole genome shotgun (WGS) entry which is preliminary data.</text>
</comment>
<dbReference type="InterPro" id="IPR029068">
    <property type="entry name" value="Glyas_Bleomycin-R_OHBP_Dase"/>
</dbReference>
<gene>
    <name evidence="2" type="ORF">PQQ63_13740</name>
</gene>
<evidence type="ECO:0000313" key="2">
    <source>
        <dbReference type="EMBL" id="MFM0637756.1"/>
    </source>
</evidence>
<dbReference type="InterPro" id="IPR058997">
    <property type="entry name" value="YycE-like_C"/>
</dbReference>
<dbReference type="Pfam" id="PF22658">
    <property type="entry name" value="YycE-like_N"/>
    <property type="match status" value="1"/>
</dbReference>
<dbReference type="InterPro" id="IPR037523">
    <property type="entry name" value="VOC_core"/>
</dbReference>
<dbReference type="Pfam" id="PF22659">
    <property type="entry name" value="YycE-like_C"/>
    <property type="match status" value="1"/>
</dbReference>
<dbReference type="Proteomes" id="UP001629432">
    <property type="component" value="Unassembled WGS sequence"/>
</dbReference>
<dbReference type="EMBL" id="JAQQCF010000010">
    <property type="protein sequence ID" value="MFM0637756.1"/>
    <property type="molecule type" value="Genomic_DNA"/>
</dbReference>
<proteinExistence type="predicted"/>
<protein>
    <submittedName>
        <fullName evidence="2">VOC family protein</fullName>
    </submittedName>
</protein>
<sequence>MQSPVLRVARPTNDLRKLADFYTRGLGFEVLARFENHEGFDGIVLGRRECPWHIEFTHQHGVMVERAPTTEHLLVLYLPEHHEWLAAVERIQALGVLSCAPENPYWDRLGKTFEDPDGYRIVLQNAAWGQKSMRSE</sequence>
<accession>A0ABW9DUN7</accession>
<keyword evidence="3" id="KW-1185">Reference proteome</keyword>
<evidence type="ECO:0000259" key="1">
    <source>
        <dbReference type="PROSITE" id="PS51819"/>
    </source>
</evidence>
<reference evidence="2 3" key="1">
    <citation type="journal article" date="2024" name="Chem. Sci.">
        <title>Discovery of megapolipeptins by genome mining of a Burkholderiales bacteria collection.</title>
        <authorList>
            <person name="Paulo B.S."/>
            <person name="Recchia M.J.J."/>
            <person name="Lee S."/>
            <person name="Fergusson C.H."/>
            <person name="Romanowski S.B."/>
            <person name="Hernandez A."/>
            <person name="Krull N."/>
            <person name="Liu D.Y."/>
            <person name="Cavanagh H."/>
            <person name="Bos A."/>
            <person name="Gray C.A."/>
            <person name="Murphy B.T."/>
            <person name="Linington R.G."/>
            <person name="Eustaquio A.S."/>
        </authorList>
    </citation>
    <scope>NUCLEOTIDE SEQUENCE [LARGE SCALE GENOMIC DNA]</scope>
    <source>
        <strain evidence="2 3">RL17-338-BIC-A</strain>
    </source>
</reference>
<dbReference type="Gene3D" id="3.10.180.10">
    <property type="entry name" value="2,3-Dihydroxybiphenyl 1,2-Dioxygenase, domain 1"/>
    <property type="match status" value="1"/>
</dbReference>
<evidence type="ECO:0000313" key="3">
    <source>
        <dbReference type="Proteomes" id="UP001629432"/>
    </source>
</evidence>